<sequence>MIEHRSKETAKVLNEIPGKILRWGMYLMSLFVVFIGYFSVELIHFNVKKTIKVSMINEKEIKLDKAMIEKIKFNEINNIYVKGNKLKNKDDFEIIVVNGNEIMIKFHKPFFRNNKEIANIELDQEKSLSEIVIGDTFF</sequence>
<evidence type="ECO:0000313" key="3">
    <source>
        <dbReference type="Proteomes" id="UP001497602"/>
    </source>
</evidence>
<protein>
    <submittedName>
        <fullName evidence="2">Uncharacterized protein</fullName>
    </submittedName>
</protein>
<keyword evidence="1" id="KW-0812">Transmembrane</keyword>
<gene>
    <name evidence="2" type="ORF">T190115A13A_10122</name>
</gene>
<dbReference type="EMBL" id="CAXJRC010000011">
    <property type="protein sequence ID" value="CAL2105966.1"/>
    <property type="molecule type" value="Genomic_DNA"/>
</dbReference>
<keyword evidence="1" id="KW-1133">Transmembrane helix</keyword>
<name>A0ABM9PK12_9FLAO</name>
<feature type="transmembrane region" description="Helical" evidence="1">
    <location>
        <begin position="20"/>
        <end position="40"/>
    </location>
</feature>
<accession>A0ABM9PK12</accession>
<keyword evidence="1" id="KW-0472">Membrane</keyword>
<dbReference type="Proteomes" id="UP001497602">
    <property type="component" value="Unassembled WGS sequence"/>
</dbReference>
<proteinExistence type="predicted"/>
<reference evidence="2 3" key="1">
    <citation type="submission" date="2024-05" db="EMBL/GenBank/DDBJ databases">
        <authorList>
            <person name="Duchaud E."/>
        </authorList>
    </citation>
    <scope>NUCLEOTIDE SEQUENCE [LARGE SCALE GENOMIC DNA]</scope>
    <source>
        <strain evidence="2">Ena-SAMPLE-TAB-13-05-2024-13:56:06:370-140305</strain>
    </source>
</reference>
<dbReference type="RefSeq" id="WP_348702331.1">
    <property type="nucleotide sequence ID" value="NZ_CAXIYA010000003.1"/>
</dbReference>
<evidence type="ECO:0000313" key="2">
    <source>
        <dbReference type="EMBL" id="CAL2105966.1"/>
    </source>
</evidence>
<organism evidence="2 3">
    <name type="scientific">Tenacibaculum vairaonense</name>
    <dbReference type="NCBI Taxonomy" id="3137860"/>
    <lineage>
        <taxon>Bacteria</taxon>
        <taxon>Pseudomonadati</taxon>
        <taxon>Bacteroidota</taxon>
        <taxon>Flavobacteriia</taxon>
        <taxon>Flavobacteriales</taxon>
        <taxon>Flavobacteriaceae</taxon>
        <taxon>Tenacibaculum</taxon>
    </lineage>
</organism>
<keyword evidence="3" id="KW-1185">Reference proteome</keyword>
<comment type="caution">
    <text evidence="2">The sequence shown here is derived from an EMBL/GenBank/DDBJ whole genome shotgun (WGS) entry which is preliminary data.</text>
</comment>
<evidence type="ECO:0000256" key="1">
    <source>
        <dbReference type="SAM" id="Phobius"/>
    </source>
</evidence>